<dbReference type="PANTHER" id="PTHR10625">
    <property type="entry name" value="HISTONE DEACETYLASE HDAC1-RELATED"/>
    <property type="match status" value="1"/>
</dbReference>
<reference evidence="6 7" key="1">
    <citation type="journal article" date="1979" name="Int. J. Syst. Evol. Microbiol.">
        <title>Bacillus globisporus subsp. marinus subsp. nov.</title>
        <authorList>
            <person name="Liu H."/>
        </authorList>
    </citation>
    <scope>NUCLEOTIDE SEQUENCE [LARGE SCALE GENOMIC DNA]</scope>
    <source>
        <strain evidence="6 7">DSM 1297</strain>
    </source>
</reference>
<dbReference type="PRINTS" id="PR01272">
    <property type="entry name" value="ACUCPROTEIN"/>
</dbReference>
<dbReference type="Proteomes" id="UP001556040">
    <property type="component" value="Unassembled WGS sequence"/>
</dbReference>
<sequence>MAKSTNNPSVKKEAVFIYSEDLLNYHFSKDHPFNQKRLQLTLDLLQKSNAITQEDIVAPRIATDEELRLIHDPAYINAVKLAGKGELSSAKAESYGLGTEDTPIFKDMHEASATLVGGTLTAVDWVMTNKAQHAVNLGGGLHHGFRGKASGFCIYNDSSVAMKYMQKKYGAKILYVDTDAHHGDGVQWSYYDDPNVCTLSIHETGRYLFPGTGAVTERGHGKGYGYSFNIPLDAFTEDESFLEVYEQSLREIIEFFKPDVILTQNGVDAHCLDPLTHLSSTMKIYQEIPKLAHRLAHEYCEGRWIAVGGGGYDIWRVVPRAWAYIWMEMTQYAHQTNAIPKSWLEKWQSESPVPLISTWQDPVNLYEAIPRKKEITEKNQQSLDKALYSVRSKKKRAETNVVSLKEKI</sequence>
<evidence type="ECO:0000256" key="4">
    <source>
        <dbReference type="ARBA" id="ARBA00022627"/>
    </source>
</evidence>
<dbReference type="RefSeq" id="WP_367778022.1">
    <property type="nucleotide sequence ID" value="NZ_JBFMIA010000001.1"/>
</dbReference>
<protein>
    <recommendedName>
        <fullName evidence="3">Acetoin utilization protein AcuC</fullName>
    </recommendedName>
</protein>
<feature type="domain" description="Histone deacetylase" evidence="5">
    <location>
        <begin position="31"/>
        <end position="327"/>
    </location>
</feature>
<dbReference type="InterPro" id="IPR023801">
    <property type="entry name" value="His_deacetylse_dom"/>
</dbReference>
<evidence type="ECO:0000259" key="5">
    <source>
        <dbReference type="Pfam" id="PF00850"/>
    </source>
</evidence>
<dbReference type="PANTHER" id="PTHR10625:SF10">
    <property type="entry name" value="HISTONE DEACETYLASE HDAC1"/>
    <property type="match status" value="1"/>
</dbReference>
<dbReference type="SUPFAM" id="SSF52768">
    <property type="entry name" value="Arginase/deacetylase"/>
    <property type="match status" value="1"/>
</dbReference>
<proteinExistence type="inferred from homology"/>
<comment type="similarity">
    <text evidence="2">Belongs to the histone deacetylase family.</text>
</comment>
<dbReference type="InterPro" id="IPR023696">
    <property type="entry name" value="Ureohydrolase_dom_sf"/>
</dbReference>
<dbReference type="CDD" id="cd09994">
    <property type="entry name" value="HDAC_AcuC_like"/>
    <property type="match status" value="1"/>
</dbReference>
<dbReference type="PRINTS" id="PR01270">
    <property type="entry name" value="HDASUPER"/>
</dbReference>
<accession>A0ABV3Q052</accession>
<evidence type="ECO:0000313" key="7">
    <source>
        <dbReference type="Proteomes" id="UP001556040"/>
    </source>
</evidence>
<evidence type="ECO:0000256" key="1">
    <source>
        <dbReference type="ARBA" id="ARBA00005101"/>
    </source>
</evidence>
<gene>
    <name evidence="6" type="ORF">AB1471_02690</name>
</gene>
<dbReference type="Gene3D" id="3.40.800.20">
    <property type="entry name" value="Histone deacetylase domain"/>
    <property type="match status" value="1"/>
</dbReference>
<comment type="caution">
    <text evidence="6">The sequence shown here is derived from an EMBL/GenBank/DDBJ whole genome shotgun (WGS) entry which is preliminary data.</text>
</comment>
<dbReference type="InterPro" id="IPR037138">
    <property type="entry name" value="His_deacetylse_dom_sf"/>
</dbReference>
<keyword evidence="4" id="KW-0006">Acetoin catabolism</keyword>
<organism evidence="6 7">
    <name type="scientific">Jeotgalibacillus marinus</name>
    <dbReference type="NCBI Taxonomy" id="86667"/>
    <lineage>
        <taxon>Bacteria</taxon>
        <taxon>Bacillati</taxon>
        <taxon>Bacillota</taxon>
        <taxon>Bacilli</taxon>
        <taxon>Bacillales</taxon>
        <taxon>Caryophanaceae</taxon>
        <taxon>Jeotgalibacillus</taxon>
    </lineage>
</organism>
<keyword evidence="7" id="KW-1185">Reference proteome</keyword>
<evidence type="ECO:0000313" key="6">
    <source>
        <dbReference type="EMBL" id="MEW9500705.1"/>
    </source>
</evidence>
<comment type="pathway">
    <text evidence="1">Ketone degradation; acetoin degradation.</text>
</comment>
<evidence type="ECO:0000256" key="3">
    <source>
        <dbReference type="ARBA" id="ARBA00020218"/>
    </source>
</evidence>
<name>A0ABV3Q052_9BACL</name>
<dbReference type="InterPro" id="IPR000286">
    <property type="entry name" value="HDACs"/>
</dbReference>
<dbReference type="EMBL" id="JBFMIA010000001">
    <property type="protein sequence ID" value="MEW9500705.1"/>
    <property type="molecule type" value="Genomic_DNA"/>
</dbReference>
<evidence type="ECO:0000256" key="2">
    <source>
        <dbReference type="ARBA" id="ARBA00005947"/>
    </source>
</evidence>
<dbReference type="InterPro" id="IPR003085">
    <property type="entry name" value="AcuC"/>
</dbReference>
<dbReference type="Pfam" id="PF00850">
    <property type="entry name" value="Hist_deacetyl"/>
    <property type="match status" value="1"/>
</dbReference>